<reference evidence="2 3" key="1">
    <citation type="submission" date="2022-12" db="EMBL/GenBank/DDBJ databases">
        <title>Chromosome-level genome assembly of true bugs.</title>
        <authorList>
            <person name="Ma L."/>
            <person name="Li H."/>
        </authorList>
    </citation>
    <scope>NUCLEOTIDE SEQUENCE [LARGE SCALE GENOMIC DNA]</scope>
    <source>
        <strain evidence="2">Lab_2022b</strain>
    </source>
</reference>
<feature type="region of interest" description="Disordered" evidence="1">
    <location>
        <begin position="57"/>
        <end position="79"/>
    </location>
</feature>
<organism evidence="2 3">
    <name type="scientific">Rhynocoris fuscipes</name>
    <dbReference type="NCBI Taxonomy" id="488301"/>
    <lineage>
        <taxon>Eukaryota</taxon>
        <taxon>Metazoa</taxon>
        <taxon>Ecdysozoa</taxon>
        <taxon>Arthropoda</taxon>
        <taxon>Hexapoda</taxon>
        <taxon>Insecta</taxon>
        <taxon>Pterygota</taxon>
        <taxon>Neoptera</taxon>
        <taxon>Paraneoptera</taxon>
        <taxon>Hemiptera</taxon>
        <taxon>Heteroptera</taxon>
        <taxon>Panheteroptera</taxon>
        <taxon>Cimicomorpha</taxon>
        <taxon>Reduviidae</taxon>
        <taxon>Harpactorinae</taxon>
        <taxon>Harpactorini</taxon>
        <taxon>Rhynocoris</taxon>
    </lineage>
</organism>
<evidence type="ECO:0000256" key="1">
    <source>
        <dbReference type="SAM" id="MobiDB-lite"/>
    </source>
</evidence>
<sequence>MTLPVSSYEELLNRVRCLTNETRQLQRQIDAPLLDHNENESQVNNSASAAEWVLKPRSETSSTLDPAVSTSPQSISSSKSCTKIIIHIAK</sequence>
<dbReference type="AlphaFoldDB" id="A0AAW1D0S6"/>
<dbReference type="Proteomes" id="UP001461498">
    <property type="component" value="Unassembled WGS sequence"/>
</dbReference>
<comment type="caution">
    <text evidence="2">The sequence shown here is derived from an EMBL/GenBank/DDBJ whole genome shotgun (WGS) entry which is preliminary data.</text>
</comment>
<evidence type="ECO:0000313" key="2">
    <source>
        <dbReference type="EMBL" id="KAK9504152.1"/>
    </source>
</evidence>
<protein>
    <submittedName>
        <fullName evidence="2">Uncharacterized protein</fullName>
    </submittedName>
</protein>
<proteinExistence type="predicted"/>
<feature type="compositionally biased region" description="Low complexity" evidence="1">
    <location>
        <begin position="69"/>
        <end position="79"/>
    </location>
</feature>
<name>A0AAW1D0S6_9HEMI</name>
<accession>A0AAW1D0S6</accession>
<gene>
    <name evidence="2" type="ORF">O3M35_010546</name>
</gene>
<keyword evidence="3" id="KW-1185">Reference proteome</keyword>
<dbReference type="EMBL" id="JAPXFL010000007">
    <property type="protein sequence ID" value="KAK9504152.1"/>
    <property type="molecule type" value="Genomic_DNA"/>
</dbReference>
<evidence type="ECO:0000313" key="3">
    <source>
        <dbReference type="Proteomes" id="UP001461498"/>
    </source>
</evidence>